<dbReference type="Gene3D" id="1.25.40.390">
    <property type="match status" value="2"/>
</dbReference>
<evidence type="ECO:0000256" key="1">
    <source>
        <dbReference type="SAM" id="SignalP"/>
    </source>
</evidence>
<gene>
    <name evidence="2" type="ORF">GCM10023331_07240</name>
</gene>
<feature type="chain" id="PRO_5046689417" evidence="1">
    <location>
        <begin position="26"/>
        <end position="567"/>
    </location>
</feature>
<dbReference type="InterPro" id="IPR041662">
    <property type="entry name" value="SusD-like_2"/>
</dbReference>
<proteinExistence type="predicted"/>
<dbReference type="PROSITE" id="PS51257">
    <property type="entry name" value="PROKAR_LIPOPROTEIN"/>
    <property type="match status" value="1"/>
</dbReference>
<protein>
    <submittedName>
        <fullName evidence="2">SusD/RagB family nutrient-binding outer membrane lipoprotein</fullName>
    </submittedName>
</protein>
<evidence type="ECO:0000313" key="3">
    <source>
        <dbReference type="Proteomes" id="UP001500298"/>
    </source>
</evidence>
<dbReference type="Proteomes" id="UP001500298">
    <property type="component" value="Unassembled WGS sequence"/>
</dbReference>
<accession>A0ABP9D4X7</accession>
<organism evidence="2 3">
    <name type="scientific">Algivirga pacifica</name>
    <dbReference type="NCBI Taxonomy" id="1162670"/>
    <lineage>
        <taxon>Bacteria</taxon>
        <taxon>Pseudomonadati</taxon>
        <taxon>Bacteroidota</taxon>
        <taxon>Cytophagia</taxon>
        <taxon>Cytophagales</taxon>
        <taxon>Flammeovirgaceae</taxon>
        <taxon>Algivirga</taxon>
    </lineage>
</organism>
<keyword evidence="1" id="KW-0732">Signal</keyword>
<dbReference type="SUPFAM" id="SSF48452">
    <property type="entry name" value="TPR-like"/>
    <property type="match status" value="1"/>
</dbReference>
<comment type="caution">
    <text evidence="2">The sequence shown here is derived from an EMBL/GenBank/DDBJ whole genome shotgun (WGS) entry which is preliminary data.</text>
</comment>
<evidence type="ECO:0000313" key="2">
    <source>
        <dbReference type="EMBL" id="GAA4825337.1"/>
    </source>
</evidence>
<dbReference type="InterPro" id="IPR011990">
    <property type="entry name" value="TPR-like_helical_dom_sf"/>
</dbReference>
<dbReference type="EMBL" id="BAABJX010000015">
    <property type="protein sequence ID" value="GAA4825337.1"/>
    <property type="molecule type" value="Genomic_DNA"/>
</dbReference>
<reference evidence="3" key="1">
    <citation type="journal article" date="2019" name="Int. J. Syst. Evol. Microbiol.">
        <title>The Global Catalogue of Microorganisms (GCM) 10K type strain sequencing project: providing services to taxonomists for standard genome sequencing and annotation.</title>
        <authorList>
            <consortium name="The Broad Institute Genomics Platform"/>
            <consortium name="The Broad Institute Genome Sequencing Center for Infectious Disease"/>
            <person name="Wu L."/>
            <person name="Ma J."/>
        </authorList>
    </citation>
    <scope>NUCLEOTIDE SEQUENCE [LARGE SCALE GENOMIC DNA]</scope>
    <source>
        <strain evidence="3">JCM 18326</strain>
    </source>
</reference>
<dbReference type="Pfam" id="PF12771">
    <property type="entry name" value="SusD-like_2"/>
    <property type="match status" value="1"/>
</dbReference>
<keyword evidence="3" id="KW-1185">Reference proteome</keyword>
<dbReference type="RefSeq" id="WP_345369275.1">
    <property type="nucleotide sequence ID" value="NZ_BAABJX010000015.1"/>
</dbReference>
<feature type="signal peptide" evidence="1">
    <location>
        <begin position="1"/>
        <end position="25"/>
    </location>
</feature>
<sequence>MKLSYILGKAVIVPAVLLASLSACTDHYEDLNKNPNGIDISEGLTPDMMQDLVSPLLKTSITSMSSYGPSYVGSGLVTANLANLIYGVPKHQTSFYAEARSNRLQTMYWNNAYGTKIRVIQEALALLEQYEYEGVEADKAIFRVNLLNEIIRLADTFGVVPFSELGESLTPKYETQAEIYPAVIAELGELVTTLESVSGASIALSSGDIIYAGDYGMWTKFANSLRLRTAVRWHKVADQSTVIAEIMSKPLMETTEEGASFATVDDESLIWTEIGGMNSSNALTRWGDEGKPTAGILNIMTFADEDMANDDPRLNPLFLKTTVVENAGSGYFNGLISNASQADKFYRNWSVTELESFYADLIANNKEEADAQKIADASAAAEQWATYTGKWNGPRLGEELTDAAYYDDRMFARLNGVPGYGVWTNASRQGILLASEVWFLKAEVYAAGIVAGDAKTAYMNGVKANLDYYGVASNTDFEMALETAFDTADDKVIPIVQQKLVTLTDNGYEAYAEVRRVGFDKLYVAERDYVKMPKNYVDLPGAEAANNAEGYTLAQDKLQDASNFFWD</sequence>
<name>A0ABP9D4X7_9BACT</name>
<keyword evidence="2" id="KW-0449">Lipoprotein</keyword>